<dbReference type="Proteomes" id="UP001239213">
    <property type="component" value="Unassembled WGS sequence"/>
</dbReference>
<accession>A0AAI9Y549</accession>
<protein>
    <submittedName>
        <fullName evidence="1">Uncharacterized protein</fullName>
    </submittedName>
</protein>
<proteinExistence type="predicted"/>
<gene>
    <name evidence="1" type="ORF">CCUS01_04992</name>
</gene>
<keyword evidence="2" id="KW-1185">Reference proteome</keyword>
<organism evidence="1 2">
    <name type="scientific">Colletotrichum cuscutae</name>
    <dbReference type="NCBI Taxonomy" id="1209917"/>
    <lineage>
        <taxon>Eukaryota</taxon>
        <taxon>Fungi</taxon>
        <taxon>Dikarya</taxon>
        <taxon>Ascomycota</taxon>
        <taxon>Pezizomycotina</taxon>
        <taxon>Sordariomycetes</taxon>
        <taxon>Hypocreomycetidae</taxon>
        <taxon>Glomerellales</taxon>
        <taxon>Glomerellaceae</taxon>
        <taxon>Colletotrichum</taxon>
        <taxon>Colletotrichum acutatum species complex</taxon>
    </lineage>
</organism>
<comment type="caution">
    <text evidence="1">The sequence shown here is derived from an EMBL/GenBank/DDBJ whole genome shotgun (WGS) entry which is preliminary data.</text>
</comment>
<dbReference type="EMBL" id="MPDP01000135">
    <property type="protein sequence ID" value="KAK1477174.1"/>
    <property type="molecule type" value="Genomic_DNA"/>
</dbReference>
<reference evidence="1" key="1">
    <citation type="submission" date="2016-11" db="EMBL/GenBank/DDBJ databases">
        <title>The genome sequence of Colletotrichum cuscutae.</title>
        <authorList>
            <person name="Baroncelli R."/>
        </authorList>
    </citation>
    <scope>NUCLEOTIDE SEQUENCE</scope>
    <source>
        <strain evidence="1">IMI 304802</strain>
    </source>
</reference>
<evidence type="ECO:0000313" key="1">
    <source>
        <dbReference type="EMBL" id="KAK1477174.1"/>
    </source>
</evidence>
<name>A0AAI9Y549_9PEZI</name>
<evidence type="ECO:0000313" key="2">
    <source>
        <dbReference type="Proteomes" id="UP001239213"/>
    </source>
</evidence>
<dbReference type="AlphaFoldDB" id="A0AAI9Y549"/>
<sequence length="414" mass="46677">MFPDIAKDIWQLTPSQNSTFDQLDHDFRHGKNSLMLLHAIPRKLLRSLIQGTLAFDTVNSRDAICYPAKGQGIYAIDVYIENRGGTRVITELKDYIKAYRINLRTLHGQQAETAERMLFKKAYAFYDAFGTSATDKTRLISNSADLFVANNLVKVLQRRQRAATDPRQFCVHQIQGIQYVGCSGDLGTRVPVYAANNALGGKRTLDPTSINTPLILLLLAIKASGLVPKTVSRVILKAWEPGLLPIAERLVISLARSNYLQDGLNVAEGGGQRSKDGASTMRHMESEVLCVRPYFNPNIQLSVADLEQRRVFLDNLKAIDSARGDIVKLFREYDEHKLTLDRLLKQWETELQKAMKSKTDSLRLQHTAVTAEELQWQRLDHITMRVCLRLGIQDEEVEDVEEVEGEDEGAIIVD</sequence>